<dbReference type="HOGENOM" id="CLU_031040_10_1_6"/>
<feature type="active site" evidence="4">
    <location>
        <position position="46"/>
    </location>
</feature>
<accession>F6CZ28</accession>
<dbReference type="InterPro" id="IPR002569">
    <property type="entry name" value="Met_Sox_Rdtase_MsrA_dom"/>
</dbReference>
<name>F6CZ28_MARPP</name>
<dbReference type="SUPFAM" id="SSF55068">
    <property type="entry name" value="Peptide methionine sulfoxide reductase"/>
    <property type="match status" value="1"/>
</dbReference>
<dbReference type="PANTHER" id="PTHR43774">
    <property type="entry name" value="PEPTIDE METHIONINE SULFOXIDE REDUCTASE"/>
    <property type="match status" value="1"/>
</dbReference>
<feature type="domain" description="Peptide methionine sulphoxide reductase MsrA" evidence="5">
    <location>
        <begin position="40"/>
        <end position="189"/>
    </location>
</feature>
<dbReference type="Pfam" id="PF01625">
    <property type="entry name" value="PMSR"/>
    <property type="match status" value="1"/>
</dbReference>
<comment type="catalytic activity">
    <reaction evidence="3 4">
        <text>[thioredoxin]-disulfide + L-methionine + H2O = L-methionine (S)-S-oxide + [thioredoxin]-dithiol</text>
        <dbReference type="Rhea" id="RHEA:19993"/>
        <dbReference type="Rhea" id="RHEA-COMP:10698"/>
        <dbReference type="Rhea" id="RHEA-COMP:10700"/>
        <dbReference type="ChEBI" id="CHEBI:15377"/>
        <dbReference type="ChEBI" id="CHEBI:29950"/>
        <dbReference type="ChEBI" id="CHEBI:50058"/>
        <dbReference type="ChEBI" id="CHEBI:57844"/>
        <dbReference type="ChEBI" id="CHEBI:58772"/>
        <dbReference type="EC" id="1.8.4.11"/>
    </reaction>
</comment>
<evidence type="ECO:0000256" key="2">
    <source>
        <dbReference type="ARBA" id="ARBA00047806"/>
    </source>
</evidence>
<dbReference type="Gene3D" id="3.30.1060.10">
    <property type="entry name" value="Peptide methionine sulphoxide reductase MsrA"/>
    <property type="match status" value="1"/>
</dbReference>
<organism evidence="6 7">
    <name type="scientific">Marinomonas posidonica (strain CECT 7376 / NCIMB 14433 / IVIA-Po-181)</name>
    <dbReference type="NCBI Taxonomy" id="491952"/>
    <lineage>
        <taxon>Bacteria</taxon>
        <taxon>Pseudomonadati</taxon>
        <taxon>Pseudomonadota</taxon>
        <taxon>Gammaproteobacteria</taxon>
        <taxon>Oceanospirillales</taxon>
        <taxon>Oceanospirillaceae</taxon>
        <taxon>Marinomonas</taxon>
    </lineage>
</organism>
<dbReference type="EMBL" id="CP002771">
    <property type="protein sequence ID" value="AEF53484.1"/>
    <property type="molecule type" value="Genomic_DNA"/>
</dbReference>
<dbReference type="NCBIfam" id="TIGR00401">
    <property type="entry name" value="msrA"/>
    <property type="match status" value="1"/>
</dbReference>
<dbReference type="KEGG" id="mpc:Mar181_0420"/>
<dbReference type="RefSeq" id="WP_013794961.1">
    <property type="nucleotide sequence ID" value="NC_015559.1"/>
</dbReference>
<sequence length="215" mass="24246">MKNHHTAFSPLKPICQSILTGWLIGSAAFAPTAHAEQQRLIVAGGCFWCVESDFEKVPGVIKVESGYTGGQTLKPTYKQVSLGKTGHYEAVEIVFEDDQVSLTSLVDYFWKTIDPTDASGQFCDKGAPYRTGLFYQNESQRAIFEASLAKITKEKPFNADIVTPILPASEFYLAEQYHQDYYKKNPIRYGFYRSSCGRDRTIEQLWGEVASKDYH</sequence>
<dbReference type="GO" id="GO:0033744">
    <property type="term" value="F:L-methionine:thioredoxin-disulfide S-oxidoreductase activity"/>
    <property type="evidence" value="ECO:0007669"/>
    <property type="project" value="RHEA"/>
</dbReference>
<protein>
    <recommendedName>
        <fullName evidence="4">Peptide methionine sulfoxide reductase MsrA</fullName>
        <shortName evidence="4">Protein-methionine-S-oxide reductase</shortName>
        <ecNumber evidence="4">1.8.4.11</ecNumber>
    </recommendedName>
    <alternativeName>
        <fullName evidence="4">Peptide-methionine (S)-S-oxide reductase</fullName>
        <shortName evidence="4">Peptide Met(O) reductase</shortName>
    </alternativeName>
</protein>
<dbReference type="InterPro" id="IPR036509">
    <property type="entry name" value="Met_Sox_Rdtase_MsrA_sf"/>
</dbReference>
<proteinExistence type="inferred from homology"/>
<comment type="similarity">
    <text evidence="4">Belongs to the MsrA Met sulfoxide reductase family.</text>
</comment>
<evidence type="ECO:0000256" key="3">
    <source>
        <dbReference type="ARBA" id="ARBA00048782"/>
    </source>
</evidence>
<dbReference type="EC" id="1.8.4.11" evidence="4"/>
<evidence type="ECO:0000256" key="4">
    <source>
        <dbReference type="HAMAP-Rule" id="MF_01401"/>
    </source>
</evidence>
<comment type="function">
    <text evidence="4">Has an important function as a repair enzyme for proteins that have been inactivated by oxidation. Catalyzes the reversible oxidation-reduction of methionine sulfoxide in proteins to methionine.</text>
</comment>
<evidence type="ECO:0000256" key="1">
    <source>
        <dbReference type="ARBA" id="ARBA00023002"/>
    </source>
</evidence>
<reference evidence="6 7" key="1">
    <citation type="journal article" date="2012" name="Stand. Genomic Sci.">
        <title>Complete genome sequence of Marinomonas posidonica type strain (IVIA-Po-181(T)).</title>
        <authorList>
            <person name="Lucas-Elio P."/>
            <person name="Goodwin L."/>
            <person name="Woyke T."/>
            <person name="Pitluck S."/>
            <person name="Nolan M."/>
            <person name="Kyrpides N.C."/>
            <person name="Detter J.C."/>
            <person name="Copeland A."/>
            <person name="Lu M."/>
            <person name="Bruce D."/>
            <person name="Detter C."/>
            <person name="Tapia R."/>
            <person name="Han S."/>
            <person name="Land M.L."/>
            <person name="Ivanova N."/>
            <person name="Mikhailova N."/>
            <person name="Johnston A.W."/>
            <person name="Sanchez-Amat A."/>
        </authorList>
    </citation>
    <scope>NUCLEOTIDE SEQUENCE [LARGE SCALE GENOMIC DNA]</scope>
    <source>
        <strain evidence="7">CECT 7376 / NCIMB 14433 / IVIA-Po-181</strain>
    </source>
</reference>
<gene>
    <name evidence="4" type="primary">msrA</name>
    <name evidence="6" type="ordered locus">Mar181_0420</name>
</gene>
<keyword evidence="7" id="KW-1185">Reference proteome</keyword>
<dbReference type="STRING" id="491952.Mar181_0420"/>
<evidence type="ECO:0000259" key="5">
    <source>
        <dbReference type="Pfam" id="PF01625"/>
    </source>
</evidence>
<dbReference type="HAMAP" id="MF_01401">
    <property type="entry name" value="MsrA"/>
    <property type="match status" value="1"/>
</dbReference>
<evidence type="ECO:0000313" key="6">
    <source>
        <dbReference type="EMBL" id="AEF53484.1"/>
    </source>
</evidence>
<dbReference type="Proteomes" id="UP000009230">
    <property type="component" value="Chromosome"/>
</dbReference>
<evidence type="ECO:0000313" key="7">
    <source>
        <dbReference type="Proteomes" id="UP000009230"/>
    </source>
</evidence>
<keyword evidence="1 4" id="KW-0560">Oxidoreductase</keyword>
<dbReference type="PANTHER" id="PTHR43774:SF1">
    <property type="entry name" value="PEPTIDE METHIONINE SULFOXIDE REDUCTASE MSRA 2"/>
    <property type="match status" value="1"/>
</dbReference>
<dbReference type="GO" id="GO:0008113">
    <property type="term" value="F:peptide-methionine (S)-S-oxide reductase activity"/>
    <property type="evidence" value="ECO:0007669"/>
    <property type="project" value="UniProtKB-UniRule"/>
</dbReference>
<dbReference type="AlphaFoldDB" id="F6CZ28"/>
<comment type="catalytic activity">
    <reaction evidence="2 4">
        <text>L-methionyl-[protein] + [thioredoxin]-disulfide + H2O = L-methionyl-(S)-S-oxide-[protein] + [thioredoxin]-dithiol</text>
        <dbReference type="Rhea" id="RHEA:14217"/>
        <dbReference type="Rhea" id="RHEA-COMP:10698"/>
        <dbReference type="Rhea" id="RHEA-COMP:10700"/>
        <dbReference type="Rhea" id="RHEA-COMP:12313"/>
        <dbReference type="Rhea" id="RHEA-COMP:12315"/>
        <dbReference type="ChEBI" id="CHEBI:15377"/>
        <dbReference type="ChEBI" id="CHEBI:16044"/>
        <dbReference type="ChEBI" id="CHEBI:29950"/>
        <dbReference type="ChEBI" id="CHEBI:44120"/>
        <dbReference type="ChEBI" id="CHEBI:50058"/>
        <dbReference type="EC" id="1.8.4.11"/>
    </reaction>
</comment>
<dbReference type="OrthoDB" id="4174719at2"/>
<dbReference type="eggNOG" id="COG0225">
    <property type="taxonomic scope" value="Bacteria"/>
</dbReference>